<dbReference type="EMBL" id="BMZQ01000005">
    <property type="protein sequence ID" value="GHD23345.1"/>
    <property type="molecule type" value="Genomic_DNA"/>
</dbReference>
<dbReference type="SUPFAM" id="SSF48498">
    <property type="entry name" value="Tetracyclin repressor-like, C-terminal domain"/>
    <property type="match status" value="1"/>
</dbReference>
<sequence length="203" mass="22143">MATTERRAKLKERLIEAATDRIRADGLSSLRARDITTDAGCSLGALYNVFADIDDVVVHVNSQTLQHLRGVVHKAGHDASSPREQLVALAIGYLHFARSEPALWMSLFEHRMPAGVPVPQWHLDEHAALLEQIAEPLAALHPELEQAHLLRRARTLFSAVHGVVLMGLGDWFVGPGASAVEDELRLIVNAMISGLAADSTMRA</sequence>
<organism evidence="6 7">
    <name type="scientific">Tianweitania populi</name>
    <dbReference type="NCBI Taxonomy" id="1607949"/>
    <lineage>
        <taxon>Bacteria</taxon>
        <taxon>Pseudomonadati</taxon>
        <taxon>Pseudomonadota</taxon>
        <taxon>Alphaproteobacteria</taxon>
        <taxon>Hyphomicrobiales</taxon>
        <taxon>Phyllobacteriaceae</taxon>
        <taxon>Tianweitania</taxon>
    </lineage>
</organism>
<dbReference type="PROSITE" id="PS50977">
    <property type="entry name" value="HTH_TETR_2"/>
    <property type="match status" value="1"/>
</dbReference>
<dbReference type="InterPro" id="IPR001647">
    <property type="entry name" value="HTH_TetR"/>
</dbReference>
<dbReference type="InterPro" id="IPR025996">
    <property type="entry name" value="MT1864/Rv1816-like_C"/>
</dbReference>
<dbReference type="Gene3D" id="1.10.357.10">
    <property type="entry name" value="Tetracycline Repressor, domain 2"/>
    <property type="match status" value="1"/>
</dbReference>
<evidence type="ECO:0000256" key="1">
    <source>
        <dbReference type="ARBA" id="ARBA00023015"/>
    </source>
</evidence>
<dbReference type="GO" id="GO:0000976">
    <property type="term" value="F:transcription cis-regulatory region binding"/>
    <property type="evidence" value="ECO:0007669"/>
    <property type="project" value="TreeGrafter"/>
</dbReference>
<dbReference type="AlphaFoldDB" id="A0A8J3DZB2"/>
<dbReference type="GO" id="GO:0003700">
    <property type="term" value="F:DNA-binding transcription factor activity"/>
    <property type="evidence" value="ECO:0007669"/>
    <property type="project" value="TreeGrafter"/>
</dbReference>
<dbReference type="PANTHER" id="PTHR30055">
    <property type="entry name" value="HTH-TYPE TRANSCRIPTIONAL REGULATOR RUTR"/>
    <property type="match status" value="1"/>
</dbReference>
<comment type="caution">
    <text evidence="6">The sequence shown here is derived from an EMBL/GenBank/DDBJ whole genome shotgun (WGS) entry which is preliminary data.</text>
</comment>
<protein>
    <submittedName>
        <fullName evidence="6">TetR family transcriptional regulator</fullName>
    </submittedName>
</protein>
<dbReference type="Proteomes" id="UP000630142">
    <property type="component" value="Unassembled WGS sequence"/>
</dbReference>
<dbReference type="InterPro" id="IPR009057">
    <property type="entry name" value="Homeodomain-like_sf"/>
</dbReference>
<reference evidence="6" key="2">
    <citation type="submission" date="2020-09" db="EMBL/GenBank/DDBJ databases">
        <authorList>
            <person name="Sun Q."/>
            <person name="Kim S."/>
        </authorList>
    </citation>
    <scope>NUCLEOTIDE SEQUENCE</scope>
    <source>
        <strain evidence="6">KCTC 42249</strain>
    </source>
</reference>
<feature type="DNA-binding region" description="H-T-H motif" evidence="4">
    <location>
        <begin position="31"/>
        <end position="50"/>
    </location>
</feature>
<evidence type="ECO:0000313" key="6">
    <source>
        <dbReference type="EMBL" id="GHD23345.1"/>
    </source>
</evidence>
<keyword evidence="3" id="KW-0804">Transcription</keyword>
<evidence type="ECO:0000313" key="7">
    <source>
        <dbReference type="Proteomes" id="UP000630142"/>
    </source>
</evidence>
<feature type="domain" description="HTH tetR-type" evidence="5">
    <location>
        <begin position="8"/>
        <end position="68"/>
    </location>
</feature>
<dbReference type="SUPFAM" id="SSF46689">
    <property type="entry name" value="Homeodomain-like"/>
    <property type="match status" value="1"/>
</dbReference>
<dbReference type="InterPro" id="IPR050109">
    <property type="entry name" value="HTH-type_TetR-like_transc_reg"/>
</dbReference>
<reference evidence="6" key="1">
    <citation type="journal article" date="2014" name="Int. J. Syst. Evol. Microbiol.">
        <title>Complete genome sequence of Corynebacterium casei LMG S-19264T (=DSM 44701T), isolated from a smear-ripened cheese.</title>
        <authorList>
            <consortium name="US DOE Joint Genome Institute (JGI-PGF)"/>
            <person name="Walter F."/>
            <person name="Albersmeier A."/>
            <person name="Kalinowski J."/>
            <person name="Ruckert C."/>
        </authorList>
    </citation>
    <scope>NUCLEOTIDE SEQUENCE</scope>
    <source>
        <strain evidence="6">KCTC 42249</strain>
    </source>
</reference>
<dbReference type="InterPro" id="IPR036271">
    <property type="entry name" value="Tet_transcr_reg_TetR-rel_C_sf"/>
</dbReference>
<evidence type="ECO:0000256" key="3">
    <source>
        <dbReference type="ARBA" id="ARBA00023163"/>
    </source>
</evidence>
<evidence type="ECO:0000256" key="2">
    <source>
        <dbReference type="ARBA" id="ARBA00023125"/>
    </source>
</evidence>
<accession>A0A8J3DZB2</accession>
<dbReference type="PANTHER" id="PTHR30055:SF234">
    <property type="entry name" value="HTH-TYPE TRANSCRIPTIONAL REGULATOR BETI"/>
    <property type="match status" value="1"/>
</dbReference>
<keyword evidence="1" id="KW-0805">Transcription regulation</keyword>
<keyword evidence="7" id="KW-1185">Reference proteome</keyword>
<dbReference type="Pfam" id="PF13305">
    <property type="entry name" value="TetR_C_33"/>
    <property type="match status" value="1"/>
</dbReference>
<gene>
    <name evidence="6" type="ORF">GCM10016234_38650</name>
</gene>
<name>A0A8J3DZB2_9HYPH</name>
<keyword evidence="2 4" id="KW-0238">DNA-binding</keyword>
<evidence type="ECO:0000256" key="4">
    <source>
        <dbReference type="PROSITE-ProRule" id="PRU00335"/>
    </source>
</evidence>
<proteinExistence type="predicted"/>
<evidence type="ECO:0000259" key="5">
    <source>
        <dbReference type="PROSITE" id="PS50977"/>
    </source>
</evidence>